<feature type="chain" id="PRO_5040220605" evidence="1">
    <location>
        <begin position="19"/>
        <end position="318"/>
    </location>
</feature>
<evidence type="ECO:0000313" key="2">
    <source>
        <dbReference type="EMBL" id="KAH6695241.1"/>
    </source>
</evidence>
<name>A0A9P8VL92_9PEZI</name>
<keyword evidence="3" id="KW-1185">Reference proteome</keyword>
<dbReference type="EMBL" id="JAGSXJ010000002">
    <property type="protein sequence ID" value="KAH6695241.1"/>
    <property type="molecule type" value="Genomic_DNA"/>
</dbReference>
<evidence type="ECO:0000313" key="3">
    <source>
        <dbReference type="Proteomes" id="UP000770015"/>
    </source>
</evidence>
<gene>
    <name evidence="2" type="ORF">F5X68DRAFT_227230</name>
</gene>
<sequence length="318" mass="34004">MLSLRLALIALLPAAALAAPANNGHRVQEAAGSLTVVPPFTFGPDFVPKATPEPARVPDLPDILQPEPTRIPAHPIPGLPIPGFPKPIEGEKEKLLPDNIEDAIWPISETSATGIINRSVAAMGFEDVSSEKLPDDFIITPGPGMPSLESLGLTSTDLLSKTFLEKHFPLTAAAQVRSDTSPNHNTDILSKDDFDTQQCKLANKKYATGTGVTACKNYLKALDKQQCQVPEVDSRVFCTAVGNRQTTWVEGISTSGRTGGSVVSTMCSNLAAPISRIHWNCSLCLATLFDCITKGADLVDDKTEMLITVHGTWKPEAV</sequence>
<dbReference type="AlphaFoldDB" id="A0A9P8VL92"/>
<accession>A0A9P8VL92</accession>
<feature type="signal peptide" evidence="1">
    <location>
        <begin position="1"/>
        <end position="18"/>
    </location>
</feature>
<keyword evidence="1" id="KW-0732">Signal</keyword>
<dbReference type="Proteomes" id="UP000770015">
    <property type="component" value="Unassembled WGS sequence"/>
</dbReference>
<dbReference type="OrthoDB" id="2112446at2759"/>
<organism evidence="2 3">
    <name type="scientific">Plectosphaerella plurivora</name>
    <dbReference type="NCBI Taxonomy" id="936078"/>
    <lineage>
        <taxon>Eukaryota</taxon>
        <taxon>Fungi</taxon>
        <taxon>Dikarya</taxon>
        <taxon>Ascomycota</taxon>
        <taxon>Pezizomycotina</taxon>
        <taxon>Sordariomycetes</taxon>
        <taxon>Hypocreomycetidae</taxon>
        <taxon>Glomerellales</taxon>
        <taxon>Plectosphaerellaceae</taxon>
        <taxon>Plectosphaerella</taxon>
    </lineage>
</organism>
<protein>
    <submittedName>
        <fullName evidence="2">Uncharacterized protein</fullName>
    </submittedName>
</protein>
<proteinExistence type="predicted"/>
<evidence type="ECO:0000256" key="1">
    <source>
        <dbReference type="SAM" id="SignalP"/>
    </source>
</evidence>
<comment type="caution">
    <text evidence="2">The sequence shown here is derived from an EMBL/GenBank/DDBJ whole genome shotgun (WGS) entry which is preliminary data.</text>
</comment>
<reference evidence="2" key="1">
    <citation type="journal article" date="2021" name="Nat. Commun.">
        <title>Genetic determinants of endophytism in the Arabidopsis root mycobiome.</title>
        <authorList>
            <person name="Mesny F."/>
            <person name="Miyauchi S."/>
            <person name="Thiergart T."/>
            <person name="Pickel B."/>
            <person name="Atanasova L."/>
            <person name="Karlsson M."/>
            <person name="Huettel B."/>
            <person name="Barry K.W."/>
            <person name="Haridas S."/>
            <person name="Chen C."/>
            <person name="Bauer D."/>
            <person name="Andreopoulos W."/>
            <person name="Pangilinan J."/>
            <person name="LaButti K."/>
            <person name="Riley R."/>
            <person name="Lipzen A."/>
            <person name="Clum A."/>
            <person name="Drula E."/>
            <person name="Henrissat B."/>
            <person name="Kohler A."/>
            <person name="Grigoriev I.V."/>
            <person name="Martin F.M."/>
            <person name="Hacquard S."/>
        </authorList>
    </citation>
    <scope>NUCLEOTIDE SEQUENCE</scope>
    <source>
        <strain evidence="2">MPI-SDFR-AT-0117</strain>
    </source>
</reference>